<evidence type="ECO:0000256" key="1">
    <source>
        <dbReference type="SAM" id="MobiDB-lite"/>
    </source>
</evidence>
<comment type="caution">
    <text evidence="3">The sequence shown here is derived from an EMBL/GenBank/DDBJ whole genome shotgun (WGS) entry which is preliminary data.</text>
</comment>
<reference evidence="3 4" key="1">
    <citation type="submission" date="2023-09" db="EMBL/GenBank/DDBJ databases">
        <title>Description of three actinobacteria isolated from air of manufacturing shop in a pharmaceutical factory.</title>
        <authorList>
            <person name="Zhang D.-F."/>
        </authorList>
    </citation>
    <scope>NUCLEOTIDE SEQUENCE [LARGE SCALE GENOMIC DNA]</scope>
    <source>
        <strain evidence="3 4">LY-0111</strain>
    </source>
</reference>
<keyword evidence="2" id="KW-0812">Transmembrane</keyword>
<keyword evidence="4" id="KW-1185">Reference proteome</keyword>
<keyword evidence="2" id="KW-0472">Membrane</keyword>
<evidence type="ECO:0000313" key="4">
    <source>
        <dbReference type="Proteomes" id="UP001251870"/>
    </source>
</evidence>
<dbReference type="Proteomes" id="UP001251870">
    <property type="component" value="Unassembled WGS sequence"/>
</dbReference>
<accession>A0ABU2DNU3</accession>
<gene>
    <name evidence="3" type="ORF">RIL96_01220</name>
</gene>
<evidence type="ECO:0000313" key="3">
    <source>
        <dbReference type="EMBL" id="MDR8018187.1"/>
    </source>
</evidence>
<sequence length="258" mass="27401">MSSRRVLASGGPAARERASEPRVAIPAATRAPRSGRFVVLSLLTAVLGLMAVLITAWIIGGRAVAPASAEDLLDEPSSSDGQIPLDELEDLAPLGWNVAQLGQDGFGFTPESARTDVTEGVRTVTVQFTQGDRRLVVAESRPEDPQAQLPSARDRLETGRLLDEQPPPQTSAGTDPMVLVGGESAQMHHVPGESTWSAVAGDDDVQYLITSDADPSEARPITSWVMLSDRARVTGTPDAPSGVDRIQEGFSKLFTRLP</sequence>
<feature type="transmembrane region" description="Helical" evidence="2">
    <location>
        <begin position="37"/>
        <end position="59"/>
    </location>
</feature>
<protein>
    <recommendedName>
        <fullName evidence="5">Fibronectin attachment protein</fullName>
    </recommendedName>
</protein>
<dbReference type="RefSeq" id="WP_310547172.1">
    <property type="nucleotide sequence ID" value="NZ_JAVKGR010000001.1"/>
</dbReference>
<name>A0ABU2DNU3_9MICC</name>
<proteinExistence type="predicted"/>
<feature type="region of interest" description="Disordered" evidence="1">
    <location>
        <begin position="1"/>
        <end position="20"/>
    </location>
</feature>
<evidence type="ECO:0000256" key="2">
    <source>
        <dbReference type="SAM" id="Phobius"/>
    </source>
</evidence>
<organism evidence="3 4">
    <name type="scientific">Nesterenkonia aerolata</name>
    <dbReference type="NCBI Taxonomy" id="3074079"/>
    <lineage>
        <taxon>Bacteria</taxon>
        <taxon>Bacillati</taxon>
        <taxon>Actinomycetota</taxon>
        <taxon>Actinomycetes</taxon>
        <taxon>Micrococcales</taxon>
        <taxon>Micrococcaceae</taxon>
        <taxon>Nesterenkonia</taxon>
    </lineage>
</organism>
<dbReference type="EMBL" id="JAVKGR010000001">
    <property type="protein sequence ID" value="MDR8018187.1"/>
    <property type="molecule type" value="Genomic_DNA"/>
</dbReference>
<evidence type="ECO:0008006" key="5">
    <source>
        <dbReference type="Google" id="ProtNLM"/>
    </source>
</evidence>
<keyword evidence="2" id="KW-1133">Transmembrane helix</keyword>